<keyword evidence="3" id="KW-1185">Reference proteome</keyword>
<name>A0ABT7TKD2_9MICO</name>
<feature type="region of interest" description="Disordered" evidence="1">
    <location>
        <begin position="1"/>
        <end position="22"/>
    </location>
</feature>
<accession>A0ABT7TKD2</accession>
<organism evidence="2 3">
    <name type="scientific">Curtobacterium subtropicum</name>
    <dbReference type="NCBI Taxonomy" id="3055138"/>
    <lineage>
        <taxon>Bacteria</taxon>
        <taxon>Bacillati</taxon>
        <taxon>Actinomycetota</taxon>
        <taxon>Actinomycetes</taxon>
        <taxon>Micrococcales</taxon>
        <taxon>Microbacteriaceae</taxon>
        <taxon>Curtobacterium</taxon>
    </lineage>
</organism>
<feature type="region of interest" description="Disordered" evidence="1">
    <location>
        <begin position="136"/>
        <end position="158"/>
    </location>
</feature>
<evidence type="ECO:0000256" key="1">
    <source>
        <dbReference type="SAM" id="MobiDB-lite"/>
    </source>
</evidence>
<proteinExistence type="predicted"/>
<reference evidence="2 3" key="1">
    <citation type="submission" date="2023-06" db="EMBL/GenBank/DDBJ databases">
        <authorList>
            <person name="Feng G."/>
            <person name="Li J."/>
            <person name="Zhu H."/>
        </authorList>
    </citation>
    <scope>NUCLEOTIDE SEQUENCE [LARGE SCALE GENOMIC DNA]</scope>
    <source>
        <strain evidence="2 3">RHCJP20</strain>
    </source>
</reference>
<evidence type="ECO:0000313" key="3">
    <source>
        <dbReference type="Proteomes" id="UP001235720"/>
    </source>
</evidence>
<dbReference type="EMBL" id="JAUCMM010000009">
    <property type="protein sequence ID" value="MDM7889334.1"/>
    <property type="molecule type" value="Genomic_DNA"/>
</dbReference>
<feature type="compositionally biased region" description="Acidic residues" evidence="1">
    <location>
        <begin position="1"/>
        <end position="10"/>
    </location>
</feature>
<evidence type="ECO:0000313" key="2">
    <source>
        <dbReference type="EMBL" id="MDM7889334.1"/>
    </source>
</evidence>
<dbReference type="Proteomes" id="UP001235720">
    <property type="component" value="Unassembled WGS sequence"/>
</dbReference>
<comment type="caution">
    <text evidence="2">The sequence shown here is derived from an EMBL/GenBank/DDBJ whole genome shotgun (WGS) entry which is preliminary data.</text>
</comment>
<protein>
    <recommendedName>
        <fullName evidence="4">DNA-binding protein</fullName>
    </recommendedName>
</protein>
<gene>
    <name evidence="2" type="ORF">QUG98_12825</name>
</gene>
<dbReference type="RefSeq" id="WP_289470910.1">
    <property type="nucleotide sequence ID" value="NZ_JAUCMM010000009.1"/>
</dbReference>
<evidence type="ECO:0008006" key="4">
    <source>
        <dbReference type="Google" id="ProtNLM"/>
    </source>
</evidence>
<sequence length="158" mass="17643">MTDERDDDQATDGQGPDDAHVVPEGVSEATVEALGTLSAALEVLEHARGLLYGFHRLTGTADLNLGEAVEQLRKAGHTELAERIDTELVGRNVIDGRWTFQIVEDYDDNYYALAKELEQTARDQLVGGKRHLYEASMKEDRRTAGRRRHEAKPADLRD</sequence>